<sequence>MTPVEQELISSSGQIAFFNSRYNSYSHWICYVNENLACKITISIAAVFLGKLSMSNTGSVTNVLVFKVLFMVFLCCTTDTIYFGGFNLTVIRSMFIWQSFPDTATAMLVDSTDNAGGQFTDSMETMAWRYMPGWKWTATVNNHLAGLGFERDILGCENSCDGSDNIQDMVRDNNNNEIPLVYILTNPI</sequence>
<proteinExistence type="predicted"/>
<keyword evidence="1" id="KW-1133">Transmembrane helix</keyword>
<dbReference type="EMBL" id="JANVFT010000088">
    <property type="protein sequence ID" value="KAJ4471201.1"/>
    <property type="molecule type" value="Genomic_DNA"/>
</dbReference>
<keyword evidence="1" id="KW-0812">Transmembrane</keyword>
<evidence type="ECO:0000256" key="1">
    <source>
        <dbReference type="SAM" id="Phobius"/>
    </source>
</evidence>
<protein>
    <submittedName>
        <fullName evidence="2">Uncharacterized protein</fullName>
    </submittedName>
</protein>
<keyword evidence="1" id="KW-0472">Membrane</keyword>
<keyword evidence="3" id="KW-1185">Reference proteome</keyword>
<dbReference type="Proteomes" id="UP001150217">
    <property type="component" value="Unassembled WGS sequence"/>
</dbReference>
<evidence type="ECO:0000313" key="2">
    <source>
        <dbReference type="EMBL" id="KAJ4471201.1"/>
    </source>
</evidence>
<feature type="transmembrane region" description="Helical" evidence="1">
    <location>
        <begin position="64"/>
        <end position="84"/>
    </location>
</feature>
<reference evidence="2" key="1">
    <citation type="submission" date="2022-08" db="EMBL/GenBank/DDBJ databases">
        <title>A Global Phylogenomic Analysis of the Shiitake Genus Lentinula.</title>
        <authorList>
            <consortium name="DOE Joint Genome Institute"/>
            <person name="Sierra-Patev S."/>
            <person name="Min B."/>
            <person name="Naranjo-Ortiz M."/>
            <person name="Looney B."/>
            <person name="Konkel Z."/>
            <person name="Slot J.C."/>
            <person name="Sakamoto Y."/>
            <person name="Steenwyk J.L."/>
            <person name="Rokas A."/>
            <person name="Carro J."/>
            <person name="Camarero S."/>
            <person name="Ferreira P."/>
            <person name="Molpeceres G."/>
            <person name="Ruiz-Duenas F.J."/>
            <person name="Serrano A."/>
            <person name="Henrissat B."/>
            <person name="Drula E."/>
            <person name="Hughes K.W."/>
            <person name="Mata J.L."/>
            <person name="Ishikawa N.K."/>
            <person name="Vargas-Isla R."/>
            <person name="Ushijima S."/>
            <person name="Smith C.A."/>
            <person name="Ahrendt S."/>
            <person name="Andreopoulos W."/>
            <person name="He G."/>
            <person name="Labutti K."/>
            <person name="Lipzen A."/>
            <person name="Ng V."/>
            <person name="Riley R."/>
            <person name="Sandor L."/>
            <person name="Barry K."/>
            <person name="Martinez A.T."/>
            <person name="Xiao Y."/>
            <person name="Gibbons J.G."/>
            <person name="Terashima K."/>
            <person name="Grigoriev I.V."/>
            <person name="Hibbett D.S."/>
        </authorList>
    </citation>
    <scope>NUCLEOTIDE SEQUENCE</scope>
    <source>
        <strain evidence="2">RHP3577 ss4</strain>
    </source>
</reference>
<accession>A0ABQ8V538</accession>
<gene>
    <name evidence="2" type="ORF">C8R41DRAFT_870648</name>
</gene>
<evidence type="ECO:0000313" key="3">
    <source>
        <dbReference type="Proteomes" id="UP001150217"/>
    </source>
</evidence>
<comment type="caution">
    <text evidence="2">The sequence shown here is derived from an EMBL/GenBank/DDBJ whole genome shotgun (WGS) entry which is preliminary data.</text>
</comment>
<organism evidence="2 3">
    <name type="scientific">Lentinula lateritia</name>
    <dbReference type="NCBI Taxonomy" id="40482"/>
    <lineage>
        <taxon>Eukaryota</taxon>
        <taxon>Fungi</taxon>
        <taxon>Dikarya</taxon>
        <taxon>Basidiomycota</taxon>
        <taxon>Agaricomycotina</taxon>
        <taxon>Agaricomycetes</taxon>
        <taxon>Agaricomycetidae</taxon>
        <taxon>Agaricales</taxon>
        <taxon>Marasmiineae</taxon>
        <taxon>Omphalotaceae</taxon>
        <taxon>Lentinula</taxon>
    </lineage>
</organism>
<name>A0ABQ8V538_9AGAR</name>